<keyword evidence="3" id="KW-1185">Reference proteome</keyword>
<comment type="caution">
    <text evidence="2">The sequence shown here is derived from an EMBL/GenBank/DDBJ whole genome shotgun (WGS) entry which is preliminary data.</text>
</comment>
<protein>
    <submittedName>
        <fullName evidence="2">Uncharacterized protein</fullName>
    </submittedName>
</protein>
<evidence type="ECO:0000313" key="2">
    <source>
        <dbReference type="EMBL" id="KAJ8428817.1"/>
    </source>
</evidence>
<proteinExistence type="predicted"/>
<feature type="region of interest" description="Disordered" evidence="1">
    <location>
        <begin position="222"/>
        <end position="270"/>
    </location>
</feature>
<evidence type="ECO:0000313" key="3">
    <source>
        <dbReference type="Proteomes" id="UP001153076"/>
    </source>
</evidence>
<feature type="compositionally biased region" description="Polar residues" evidence="1">
    <location>
        <begin position="222"/>
        <end position="232"/>
    </location>
</feature>
<organism evidence="2 3">
    <name type="scientific">Carnegiea gigantea</name>
    <dbReference type="NCBI Taxonomy" id="171969"/>
    <lineage>
        <taxon>Eukaryota</taxon>
        <taxon>Viridiplantae</taxon>
        <taxon>Streptophyta</taxon>
        <taxon>Embryophyta</taxon>
        <taxon>Tracheophyta</taxon>
        <taxon>Spermatophyta</taxon>
        <taxon>Magnoliopsida</taxon>
        <taxon>eudicotyledons</taxon>
        <taxon>Gunneridae</taxon>
        <taxon>Pentapetalae</taxon>
        <taxon>Caryophyllales</taxon>
        <taxon>Cactineae</taxon>
        <taxon>Cactaceae</taxon>
        <taxon>Cactoideae</taxon>
        <taxon>Echinocereeae</taxon>
        <taxon>Carnegiea</taxon>
    </lineage>
</organism>
<accession>A0A9Q1Q3W0</accession>
<dbReference type="Proteomes" id="UP001153076">
    <property type="component" value="Unassembled WGS sequence"/>
</dbReference>
<evidence type="ECO:0000256" key="1">
    <source>
        <dbReference type="SAM" id="MobiDB-lite"/>
    </source>
</evidence>
<dbReference type="AlphaFoldDB" id="A0A9Q1Q3W0"/>
<name>A0A9Q1Q3W0_9CARY</name>
<reference evidence="2" key="1">
    <citation type="submission" date="2022-04" db="EMBL/GenBank/DDBJ databases">
        <title>Carnegiea gigantea Genome sequencing and assembly v2.</title>
        <authorList>
            <person name="Copetti D."/>
            <person name="Sanderson M.J."/>
            <person name="Burquez A."/>
            <person name="Wojciechowski M.F."/>
        </authorList>
    </citation>
    <scope>NUCLEOTIDE SEQUENCE</scope>
    <source>
        <strain evidence="2">SGP5-SGP5p</strain>
        <tissue evidence="2">Aerial part</tissue>
    </source>
</reference>
<gene>
    <name evidence="2" type="ORF">Cgig2_021072</name>
</gene>
<feature type="compositionally biased region" description="Basic residues" evidence="1">
    <location>
        <begin position="241"/>
        <end position="254"/>
    </location>
</feature>
<dbReference type="EMBL" id="JAKOGI010000965">
    <property type="protein sequence ID" value="KAJ8428817.1"/>
    <property type="molecule type" value="Genomic_DNA"/>
</dbReference>
<sequence length="270" mass="29394">MYRYNFSIMFPNKRLIFNFRLTCGDGDGDFLQPGTRNEDGDRNIFLSGEAGMGMGMGNPSCPASLSPLKPLTHLSGQASRSSHQSRLSLVHRSFNAGDQNGLDRTPAIAPALRTAASSIDLRMPTTSVQLLFGESGGILVHELGRRLSFGAGSCIYSSSATSTIVHSSTCPPTASASSSVAIGYGKVLNKDLQRSNHLPKMKKVVRLTKKGKIYGFGMEGSYASSTSPSTIKQVPIEEKQSKKKLKKKLHRVEKKSRPNHERTFPNQRTC</sequence>